<feature type="region of interest" description="Disordered" evidence="1">
    <location>
        <begin position="1"/>
        <end position="40"/>
    </location>
</feature>
<evidence type="ECO:0000313" key="4">
    <source>
        <dbReference type="Proteomes" id="UP001501599"/>
    </source>
</evidence>
<feature type="transmembrane region" description="Helical" evidence="2">
    <location>
        <begin position="47"/>
        <end position="69"/>
    </location>
</feature>
<feature type="compositionally biased region" description="Acidic residues" evidence="1">
    <location>
        <begin position="8"/>
        <end position="39"/>
    </location>
</feature>
<name>A0ABP5MG49_9MICO</name>
<keyword evidence="2" id="KW-0472">Membrane</keyword>
<dbReference type="RefSeq" id="WP_344340508.1">
    <property type="nucleotide sequence ID" value="NZ_BAAAQT010000005.1"/>
</dbReference>
<organism evidence="3 4">
    <name type="scientific">Agrococcus versicolor</name>
    <dbReference type="NCBI Taxonomy" id="501482"/>
    <lineage>
        <taxon>Bacteria</taxon>
        <taxon>Bacillati</taxon>
        <taxon>Actinomycetota</taxon>
        <taxon>Actinomycetes</taxon>
        <taxon>Micrococcales</taxon>
        <taxon>Microbacteriaceae</taxon>
        <taxon>Agrococcus</taxon>
    </lineage>
</organism>
<protein>
    <recommendedName>
        <fullName evidence="5">MFS transporter</fullName>
    </recommendedName>
</protein>
<keyword evidence="2" id="KW-1133">Transmembrane helix</keyword>
<evidence type="ECO:0008006" key="5">
    <source>
        <dbReference type="Google" id="ProtNLM"/>
    </source>
</evidence>
<accession>A0ABP5MG49</accession>
<feature type="transmembrane region" description="Helical" evidence="2">
    <location>
        <begin position="89"/>
        <end position="108"/>
    </location>
</feature>
<proteinExistence type="predicted"/>
<keyword evidence="4" id="KW-1185">Reference proteome</keyword>
<sequence>MTDRQDALEPDDVPVDEAADEFEPEEREPEDDELDEGEERAERRSDVVIVTLVFVVLFAYQLYSAVANLVALPQIYAEIGLADAVPWPVLYAGVAVPPVLFAAASAVARGRRLAARGAILVLGLAVSAQLSLLLEELARQAAVTAFGG</sequence>
<evidence type="ECO:0000313" key="3">
    <source>
        <dbReference type="EMBL" id="GAA2171886.1"/>
    </source>
</evidence>
<dbReference type="EMBL" id="BAAAQT010000005">
    <property type="protein sequence ID" value="GAA2171886.1"/>
    <property type="molecule type" value="Genomic_DNA"/>
</dbReference>
<evidence type="ECO:0000256" key="1">
    <source>
        <dbReference type="SAM" id="MobiDB-lite"/>
    </source>
</evidence>
<gene>
    <name evidence="3" type="ORF">GCM10009846_07620</name>
</gene>
<reference evidence="4" key="1">
    <citation type="journal article" date="2019" name="Int. J. Syst. Evol. Microbiol.">
        <title>The Global Catalogue of Microorganisms (GCM) 10K type strain sequencing project: providing services to taxonomists for standard genome sequencing and annotation.</title>
        <authorList>
            <consortium name="The Broad Institute Genomics Platform"/>
            <consortium name="The Broad Institute Genome Sequencing Center for Infectious Disease"/>
            <person name="Wu L."/>
            <person name="Ma J."/>
        </authorList>
    </citation>
    <scope>NUCLEOTIDE SEQUENCE [LARGE SCALE GENOMIC DNA]</scope>
    <source>
        <strain evidence="4">JCM 16026</strain>
    </source>
</reference>
<dbReference type="Proteomes" id="UP001501599">
    <property type="component" value="Unassembled WGS sequence"/>
</dbReference>
<comment type="caution">
    <text evidence="3">The sequence shown here is derived from an EMBL/GenBank/DDBJ whole genome shotgun (WGS) entry which is preliminary data.</text>
</comment>
<evidence type="ECO:0000256" key="2">
    <source>
        <dbReference type="SAM" id="Phobius"/>
    </source>
</evidence>
<keyword evidence="2" id="KW-0812">Transmembrane</keyword>
<feature type="transmembrane region" description="Helical" evidence="2">
    <location>
        <begin position="115"/>
        <end position="134"/>
    </location>
</feature>